<dbReference type="EMBL" id="JBIUYY010000003">
    <property type="protein sequence ID" value="MFJ2821271.1"/>
    <property type="molecule type" value="Genomic_DNA"/>
</dbReference>
<comment type="caution">
    <text evidence="2">The sequence shown here is derived from an EMBL/GenBank/DDBJ whole genome shotgun (WGS) entry which is preliminary data.</text>
</comment>
<accession>A0ABW8EHA7</accession>
<dbReference type="InterPro" id="IPR002931">
    <property type="entry name" value="Transglutaminase-like"/>
</dbReference>
<keyword evidence="3" id="KW-1185">Reference proteome</keyword>
<evidence type="ECO:0000313" key="2">
    <source>
        <dbReference type="EMBL" id="MFJ2821271.1"/>
    </source>
</evidence>
<evidence type="ECO:0000259" key="1">
    <source>
        <dbReference type="Pfam" id="PF01841"/>
    </source>
</evidence>
<organism evidence="2 3">
    <name type="scientific">Streptomyces toxytricini</name>
    <name type="common">Actinomyces toxytricini</name>
    <dbReference type="NCBI Taxonomy" id="67369"/>
    <lineage>
        <taxon>Bacteria</taxon>
        <taxon>Bacillati</taxon>
        <taxon>Actinomycetota</taxon>
        <taxon>Actinomycetes</taxon>
        <taxon>Kitasatosporales</taxon>
        <taxon>Streptomycetaceae</taxon>
        <taxon>Streptomyces</taxon>
    </lineage>
</organism>
<feature type="domain" description="Transglutaminase-like" evidence="1">
    <location>
        <begin position="90"/>
        <end position="167"/>
    </location>
</feature>
<dbReference type="Proteomes" id="UP001617351">
    <property type="component" value="Unassembled WGS sequence"/>
</dbReference>
<sequence>MRAVTSSLLRPCLRLRTHSGTAPAAAGPTVGGTAPTPVLDWQHPRVAARAGAVAADAAAAPGGPAGQPAFLRLAHRRIARTVRPVCSVRDERPVSQVLRLGRGSCSQRLALLEAVARASGTATRVRGLVVDGAFRHARFPGRRLLVPERVLPAWPEFRLDGPGAGWLGVSELFGGLEEAAAVGRGGFTDTGPETLFEALSRTAIDWDGATAAACPAGGAACDLCAHVLADLGRFASRDEFFARHGQTLCPTARLVAEPVLGRWSAGARPH</sequence>
<reference evidence="2 3" key="1">
    <citation type="submission" date="2024-10" db="EMBL/GenBank/DDBJ databases">
        <title>The Natural Products Discovery Center: Release of the First 8490 Sequenced Strains for Exploring Actinobacteria Biosynthetic Diversity.</title>
        <authorList>
            <person name="Kalkreuter E."/>
            <person name="Kautsar S.A."/>
            <person name="Yang D."/>
            <person name="Bader C.D."/>
            <person name="Teijaro C.N."/>
            <person name="Fluegel L."/>
            <person name="Davis C.M."/>
            <person name="Simpson J.R."/>
            <person name="Lauterbach L."/>
            <person name="Steele A.D."/>
            <person name="Gui C."/>
            <person name="Meng S."/>
            <person name="Li G."/>
            <person name="Viehrig K."/>
            <person name="Ye F."/>
            <person name="Su P."/>
            <person name="Kiefer A.F."/>
            <person name="Nichols A."/>
            <person name="Cepeda A.J."/>
            <person name="Yan W."/>
            <person name="Fan B."/>
            <person name="Jiang Y."/>
            <person name="Adhikari A."/>
            <person name="Zheng C.-J."/>
            <person name="Schuster L."/>
            <person name="Cowan T.M."/>
            <person name="Smanski M.J."/>
            <person name="Chevrette M.G."/>
            <person name="De Carvalho L.P.S."/>
            <person name="Shen B."/>
        </authorList>
    </citation>
    <scope>NUCLEOTIDE SEQUENCE [LARGE SCALE GENOMIC DNA]</scope>
    <source>
        <strain evidence="2 3">NPDC087220</strain>
    </source>
</reference>
<proteinExistence type="predicted"/>
<gene>
    <name evidence="2" type="ORF">ACIO7M_09180</name>
</gene>
<name>A0ABW8EHA7_STRT5</name>
<protein>
    <submittedName>
        <fullName evidence="2">Transglutaminase domain-containing protein</fullName>
    </submittedName>
</protein>
<dbReference type="Pfam" id="PF01841">
    <property type="entry name" value="Transglut_core"/>
    <property type="match status" value="1"/>
</dbReference>
<dbReference type="RefSeq" id="WP_402379410.1">
    <property type="nucleotide sequence ID" value="NZ_JBIUYY010000003.1"/>
</dbReference>
<evidence type="ECO:0000313" key="3">
    <source>
        <dbReference type="Proteomes" id="UP001617351"/>
    </source>
</evidence>